<dbReference type="EMBL" id="MU070227">
    <property type="protein sequence ID" value="KAF5828921.1"/>
    <property type="molecule type" value="Genomic_DNA"/>
</dbReference>
<accession>A0ABQ7G2U4</accession>
<organism evidence="2 3">
    <name type="scientific">Dunaliella salina</name>
    <name type="common">Green alga</name>
    <name type="synonym">Protococcus salinus</name>
    <dbReference type="NCBI Taxonomy" id="3046"/>
    <lineage>
        <taxon>Eukaryota</taxon>
        <taxon>Viridiplantae</taxon>
        <taxon>Chlorophyta</taxon>
        <taxon>core chlorophytes</taxon>
        <taxon>Chlorophyceae</taxon>
        <taxon>CS clade</taxon>
        <taxon>Chlamydomonadales</taxon>
        <taxon>Dunaliellaceae</taxon>
        <taxon>Dunaliella</taxon>
    </lineage>
</organism>
<dbReference type="InterPro" id="IPR014756">
    <property type="entry name" value="Ig_E-set"/>
</dbReference>
<dbReference type="SMART" id="SM01017">
    <property type="entry name" value="Arrestin_C"/>
    <property type="match status" value="1"/>
</dbReference>
<dbReference type="InterPro" id="IPR014752">
    <property type="entry name" value="Arrestin-like_C"/>
</dbReference>
<sequence>MSYFVEVVCKKEGARSRDVKSEPLPFTVLGVVAPKPTGPFTVSDSRTSKVCLFISSGALSGKLTLSTNSAAPGSNISFTAELDNDSSGAIQYVQVNLKQRLTLREGACSSKPGHHNTFTGYLTKEKAEVPQDQLKPGGRVRNLAGNRVVPLSTLPTLSSKIIQIEHYMELLAKMGPLTLSFRLEAPLFVGDSKEQPPSPYPYIAPHGDSKAMAADPEKAGMMPVIYDHPKLDAPHDWSPVIYQPATLTVLSPDSCTDDADADAFFKAKGW</sequence>
<dbReference type="Proteomes" id="UP000815325">
    <property type="component" value="Unassembled WGS sequence"/>
</dbReference>
<comment type="caution">
    <text evidence="2">The sequence shown here is derived from an EMBL/GenBank/DDBJ whole genome shotgun (WGS) entry which is preliminary data.</text>
</comment>
<keyword evidence="3" id="KW-1185">Reference proteome</keyword>
<proteinExistence type="predicted"/>
<evidence type="ECO:0000313" key="2">
    <source>
        <dbReference type="EMBL" id="KAF5828921.1"/>
    </source>
</evidence>
<feature type="domain" description="Arrestin C-terminal-like" evidence="1">
    <location>
        <begin position="55"/>
        <end position="194"/>
    </location>
</feature>
<evidence type="ECO:0000259" key="1">
    <source>
        <dbReference type="SMART" id="SM01017"/>
    </source>
</evidence>
<evidence type="ECO:0000313" key="3">
    <source>
        <dbReference type="Proteomes" id="UP000815325"/>
    </source>
</evidence>
<dbReference type="Gene3D" id="2.60.40.640">
    <property type="match status" value="1"/>
</dbReference>
<dbReference type="SUPFAM" id="SSF81296">
    <property type="entry name" value="E set domains"/>
    <property type="match status" value="1"/>
</dbReference>
<protein>
    <recommendedName>
        <fullName evidence="1">Arrestin C-terminal-like domain-containing protein</fullName>
    </recommendedName>
</protein>
<gene>
    <name evidence="2" type="ORF">DUNSADRAFT_16833</name>
</gene>
<dbReference type="InterPro" id="IPR011022">
    <property type="entry name" value="Arrestin_C-like"/>
</dbReference>
<name>A0ABQ7G2U4_DUNSA</name>
<reference evidence="2" key="1">
    <citation type="submission" date="2017-08" db="EMBL/GenBank/DDBJ databases">
        <authorList>
            <person name="Polle J.E."/>
            <person name="Barry K."/>
            <person name="Cushman J."/>
            <person name="Schmutz J."/>
            <person name="Tran D."/>
            <person name="Hathwaick L.T."/>
            <person name="Yim W.C."/>
            <person name="Jenkins J."/>
            <person name="Mckie-Krisberg Z.M."/>
            <person name="Prochnik S."/>
            <person name="Lindquist E."/>
            <person name="Dockter R.B."/>
            <person name="Adam C."/>
            <person name="Molina H."/>
            <person name="Bunkerborg J."/>
            <person name="Jin E."/>
            <person name="Buchheim M."/>
            <person name="Magnuson J."/>
        </authorList>
    </citation>
    <scope>NUCLEOTIDE SEQUENCE</scope>
    <source>
        <strain evidence="2">CCAP 19/18</strain>
    </source>
</reference>
<dbReference type="Pfam" id="PF02752">
    <property type="entry name" value="Arrestin_C"/>
    <property type="match status" value="1"/>
</dbReference>